<evidence type="ECO:0000313" key="2">
    <source>
        <dbReference type="EMBL" id="EDM98310.1"/>
    </source>
</evidence>
<comment type="caution">
    <text evidence="2">The sequence shown here is derived from an EMBL/GenBank/DDBJ whole genome shotgun (WGS) entry which is preliminary data.</text>
</comment>
<dbReference type="Gene3D" id="3.30.565.10">
    <property type="entry name" value="Histidine kinase-like ATPase, C-terminal domain"/>
    <property type="match status" value="1"/>
</dbReference>
<dbReference type="InterPro" id="IPR052957">
    <property type="entry name" value="Auxin_embryo_med"/>
</dbReference>
<reference evidence="2 3" key="2">
    <citation type="submission" date="2007-06" db="EMBL/GenBank/DDBJ databases">
        <title>Draft genome sequence of Pseudoflavonifractor capillosus ATCC 29799.</title>
        <authorList>
            <person name="Sudarsanam P."/>
            <person name="Ley R."/>
            <person name="Guruge J."/>
            <person name="Turnbaugh P.J."/>
            <person name="Mahowald M."/>
            <person name="Liep D."/>
            <person name="Gordon J."/>
        </authorList>
    </citation>
    <scope>NUCLEOTIDE SEQUENCE [LARGE SCALE GENOMIC DNA]</scope>
    <source>
        <strain evidence="2 3">ATCC 29799</strain>
    </source>
</reference>
<dbReference type="NCBIfam" id="NF047352">
    <property type="entry name" value="P_loop_sacsin"/>
    <property type="match status" value="1"/>
</dbReference>
<dbReference type="Proteomes" id="UP000003639">
    <property type="component" value="Unassembled WGS sequence"/>
</dbReference>
<dbReference type="InterPro" id="IPR058210">
    <property type="entry name" value="SACS/Nov_dom"/>
</dbReference>
<dbReference type="STRING" id="411467.BACCAP_03971"/>
<sequence>MGMIDYKKIADERHAGWRDATSGKNRSFEKLLTGLYSENNHFIYEFLQNAEDAEASFLTFICQKKQLLVLHDGRPFNEADVWGICSVMEGTKRREDAQKIGHFGVGFKSVFKYTERPEIYSNEETFAIENILLPVAIPRGDFPTDCTYQLDGQTVHPFKEKENCTKFVLPFRDREELSRSGIDPDDIPRKLQELEPEILLFLRHVRTLTWVDETTGAYGTYQNIPSKTDTNTHTCKKRCVSAGEEELEAQKYLVFEDRFDCGEMKNACVKAAFAMDRAIKPVKDTRVWVFFPTTDESGLRFLLHGTYQTPISREKIISDSSFNKMLHERAEELVVRSMEDLRKRGLLTQGFLRQILFPSFQSPWLTGLKEKITDAFRNGQLLPAYSGKAYLTIEQARLAVPYALPELVERELLSRTVGAGSDFVAFSDVSGGGGNEYYRWLRDDLQVASWTVLDLAGLLPEALEDIAGGLPGLFAFFKSVADETRGTPWGSRNESYYFDVRKLCNIEMRKKLRTKAIFPNQVGDLVPAWIENKKNLYLQEQDGRLELSAEKLVDTRRLIFGNPDSSGKTVTEEEICDLLKNYFDIAVYDHTQYVEESIYPKYRKDTSIVKPEADIEVTPEEHIEDMRQILQIPAAEIDQNTPFIRAREGETERIFYVNPGNSSLYFEQDAEGVSIKNYFSGLPSTYYFVDLAFYEEKGISRETLRRQLNVKDSLILNGSERRSGTCTGQREKQLRYNGRNSWNCGGKFWYKFSLVGLENVLKYIEDHPASDRAREKSRIIFHMLRSNEEHLRGKIEFSTGVVIENQVCDAIWSISQRKWLFTAVGEWVRASEVSQLDLDPELYERLPYESTLYQCLNFRKDAGDKVEKCKQLIHEIPAEELIKLLRIIPEELQRQGHLPQTNMQVHEWEFPWQPVQDEERLRNHVLGQYALSSRTRYEYIMRRIRVTGNDGRAYLSGLYKRDGTYACQLCHRPVPSFEAVELENTPQRELEQMNLCLCPDCANRYREIRRDADAVAELKRQIQEQDTNGADRPIQISLESGDELLFSPVHLAEIQILLKLQKEELERDN</sequence>
<dbReference type="PANTHER" id="PTHR32387:SF0">
    <property type="entry name" value="PROTEIN NO VEIN"/>
    <property type="match status" value="1"/>
</dbReference>
<proteinExistence type="predicted"/>
<evidence type="ECO:0000313" key="3">
    <source>
        <dbReference type="Proteomes" id="UP000003639"/>
    </source>
</evidence>
<dbReference type="SUPFAM" id="SSF55874">
    <property type="entry name" value="ATPase domain of HSP90 chaperone/DNA topoisomerase II/histidine kinase"/>
    <property type="match status" value="1"/>
</dbReference>
<organism evidence="2 3">
    <name type="scientific">Pseudoflavonifractor capillosus ATCC 29799</name>
    <dbReference type="NCBI Taxonomy" id="411467"/>
    <lineage>
        <taxon>Bacteria</taxon>
        <taxon>Bacillati</taxon>
        <taxon>Bacillota</taxon>
        <taxon>Clostridia</taxon>
        <taxon>Eubacteriales</taxon>
        <taxon>Oscillospiraceae</taxon>
        <taxon>Pseudoflavonifractor</taxon>
    </lineage>
</organism>
<dbReference type="InterPro" id="IPR036890">
    <property type="entry name" value="HATPase_C_sf"/>
</dbReference>
<evidence type="ECO:0000259" key="1">
    <source>
        <dbReference type="Pfam" id="PF25794"/>
    </source>
</evidence>
<feature type="domain" description="Sacsin/Nov" evidence="1">
    <location>
        <begin position="36"/>
        <end position="126"/>
    </location>
</feature>
<name>A6P0G0_9FIRM</name>
<dbReference type="AlphaFoldDB" id="A6P0G0"/>
<dbReference type="eggNOG" id="COG0326">
    <property type="taxonomic scope" value="Bacteria"/>
</dbReference>
<protein>
    <recommendedName>
        <fullName evidence="1">Sacsin/Nov domain-containing protein</fullName>
    </recommendedName>
</protein>
<dbReference type="PANTHER" id="PTHR32387">
    <property type="entry name" value="WU:FJ29H11"/>
    <property type="match status" value="1"/>
</dbReference>
<dbReference type="Pfam" id="PF25794">
    <property type="entry name" value="SACS"/>
    <property type="match status" value="1"/>
</dbReference>
<reference evidence="2 3" key="1">
    <citation type="submission" date="2007-04" db="EMBL/GenBank/DDBJ databases">
        <authorList>
            <person name="Fulton L."/>
            <person name="Clifton S."/>
            <person name="Fulton B."/>
            <person name="Xu J."/>
            <person name="Minx P."/>
            <person name="Pepin K.H."/>
            <person name="Johnson M."/>
            <person name="Thiruvilangam P."/>
            <person name="Bhonagiri V."/>
            <person name="Nash W.E."/>
            <person name="Mardis E.R."/>
            <person name="Wilson R.K."/>
        </authorList>
    </citation>
    <scope>NUCLEOTIDE SEQUENCE [LARGE SCALE GENOMIC DNA]</scope>
    <source>
        <strain evidence="2 3">ATCC 29799</strain>
    </source>
</reference>
<dbReference type="EMBL" id="AAXG02000041">
    <property type="protein sequence ID" value="EDM98310.1"/>
    <property type="molecule type" value="Genomic_DNA"/>
</dbReference>
<accession>A6P0G0</accession>
<keyword evidence="3" id="KW-1185">Reference proteome</keyword>
<gene>
    <name evidence="2" type="ORF">BACCAP_03971</name>
</gene>